<sequence>MIPQGDRFGRPHDTAAPAMAATARQTPRRYNDGFTHPSLQP</sequence>
<accession>E7RY57</accession>
<comment type="caution">
    <text evidence="2">The sequence shown here is derived from an EMBL/GenBank/DDBJ whole genome shotgun (WGS) entry which is preliminary data.</text>
</comment>
<gene>
    <name evidence="2" type="ORF">HMPREF0551_1621</name>
</gene>
<organism evidence="2 3">
    <name type="scientific">Lautropia mirabilis ATCC 51599</name>
    <dbReference type="NCBI Taxonomy" id="887898"/>
    <lineage>
        <taxon>Bacteria</taxon>
        <taxon>Pseudomonadati</taxon>
        <taxon>Pseudomonadota</taxon>
        <taxon>Betaproteobacteria</taxon>
        <taxon>Burkholderiales</taxon>
        <taxon>Burkholderiaceae</taxon>
        <taxon>Lautropia</taxon>
    </lineage>
</organism>
<feature type="region of interest" description="Disordered" evidence="1">
    <location>
        <begin position="1"/>
        <end position="41"/>
    </location>
</feature>
<feature type="compositionally biased region" description="Low complexity" evidence="1">
    <location>
        <begin position="14"/>
        <end position="25"/>
    </location>
</feature>
<keyword evidence="3" id="KW-1185">Reference proteome</keyword>
<name>E7RY57_9BURK</name>
<dbReference type="AlphaFoldDB" id="E7RY57"/>
<proteinExistence type="predicted"/>
<dbReference type="EMBL" id="AEQP01000013">
    <property type="protein sequence ID" value="EFV94631.1"/>
    <property type="molecule type" value="Genomic_DNA"/>
</dbReference>
<dbReference type="HOGENOM" id="CLU_3272112_0_0_4"/>
<protein>
    <submittedName>
        <fullName evidence="2">Uncharacterized protein</fullName>
    </submittedName>
</protein>
<evidence type="ECO:0000313" key="2">
    <source>
        <dbReference type="EMBL" id="EFV94631.1"/>
    </source>
</evidence>
<reference evidence="2 3" key="1">
    <citation type="submission" date="2010-12" db="EMBL/GenBank/DDBJ databases">
        <authorList>
            <person name="Muzny D."/>
            <person name="Qin X."/>
            <person name="Deng J."/>
            <person name="Jiang H."/>
            <person name="Liu Y."/>
            <person name="Qu J."/>
            <person name="Song X.-Z."/>
            <person name="Zhang L."/>
            <person name="Thornton R."/>
            <person name="Coyle M."/>
            <person name="Francisco L."/>
            <person name="Jackson L."/>
            <person name="Javaid M."/>
            <person name="Korchina V."/>
            <person name="Kovar C."/>
            <person name="Mata R."/>
            <person name="Mathew T."/>
            <person name="Ngo R."/>
            <person name="Nguyen L."/>
            <person name="Nguyen N."/>
            <person name="Okwuonu G."/>
            <person name="Ongeri F."/>
            <person name="Pham C."/>
            <person name="Simmons D."/>
            <person name="Wilczek-Boney K."/>
            <person name="Hale W."/>
            <person name="Jakkamsetti A."/>
            <person name="Pham P."/>
            <person name="Ruth R."/>
            <person name="San Lucas F."/>
            <person name="Warren J."/>
            <person name="Zhang J."/>
            <person name="Zhao Z."/>
            <person name="Zhou C."/>
            <person name="Zhu D."/>
            <person name="Lee S."/>
            <person name="Bess C."/>
            <person name="Blankenburg K."/>
            <person name="Forbes L."/>
            <person name="Fu Q."/>
            <person name="Gubbala S."/>
            <person name="Hirani K."/>
            <person name="Jayaseelan J.C."/>
            <person name="Lara F."/>
            <person name="Munidasa M."/>
            <person name="Palculict T."/>
            <person name="Patil S."/>
            <person name="Pu L.-L."/>
            <person name="Saada N."/>
            <person name="Tang L."/>
            <person name="Weissenberger G."/>
            <person name="Zhu Y."/>
            <person name="Hemphill L."/>
            <person name="Shang Y."/>
            <person name="Youmans B."/>
            <person name="Ayvaz T."/>
            <person name="Ross M."/>
            <person name="Santibanez J."/>
            <person name="Aqrawi P."/>
            <person name="Gross S."/>
            <person name="Joshi V."/>
            <person name="Fowler G."/>
            <person name="Nazareth L."/>
            <person name="Reid J."/>
            <person name="Worley K."/>
            <person name="Petrosino J."/>
            <person name="Highlander S."/>
            <person name="Gibbs R."/>
        </authorList>
    </citation>
    <scope>NUCLEOTIDE SEQUENCE [LARGE SCALE GENOMIC DNA]</scope>
    <source>
        <strain evidence="2 3">ATCC 51599</strain>
    </source>
</reference>
<evidence type="ECO:0000313" key="3">
    <source>
        <dbReference type="Proteomes" id="UP000011021"/>
    </source>
</evidence>
<dbReference type="Proteomes" id="UP000011021">
    <property type="component" value="Unassembled WGS sequence"/>
</dbReference>
<evidence type="ECO:0000256" key="1">
    <source>
        <dbReference type="SAM" id="MobiDB-lite"/>
    </source>
</evidence>